<comment type="caution">
    <text evidence="2">The sequence shown here is derived from an EMBL/GenBank/DDBJ whole genome shotgun (WGS) entry which is preliminary data.</text>
</comment>
<dbReference type="OrthoDB" id="2020362at2759"/>
<evidence type="ECO:0000313" key="3">
    <source>
        <dbReference type="Proteomes" id="UP000652761"/>
    </source>
</evidence>
<dbReference type="InterPro" id="IPR015422">
    <property type="entry name" value="PyrdxlP-dep_Trfase_small"/>
</dbReference>
<organism evidence="2 3">
    <name type="scientific">Colocasia esculenta</name>
    <name type="common">Wild taro</name>
    <name type="synonym">Arum esculentum</name>
    <dbReference type="NCBI Taxonomy" id="4460"/>
    <lineage>
        <taxon>Eukaryota</taxon>
        <taxon>Viridiplantae</taxon>
        <taxon>Streptophyta</taxon>
        <taxon>Embryophyta</taxon>
        <taxon>Tracheophyta</taxon>
        <taxon>Spermatophyta</taxon>
        <taxon>Magnoliopsida</taxon>
        <taxon>Liliopsida</taxon>
        <taxon>Araceae</taxon>
        <taxon>Aroideae</taxon>
        <taxon>Colocasieae</taxon>
        <taxon>Colocasia</taxon>
    </lineage>
</organism>
<dbReference type="InterPro" id="IPR015424">
    <property type="entry name" value="PyrdxlP-dep_Trfase"/>
</dbReference>
<dbReference type="SUPFAM" id="SSF53383">
    <property type="entry name" value="PLP-dependent transferases"/>
    <property type="match status" value="1"/>
</dbReference>
<dbReference type="InterPro" id="IPR006948">
    <property type="entry name" value="Alliinase_C"/>
</dbReference>
<reference evidence="2" key="1">
    <citation type="submission" date="2017-07" db="EMBL/GenBank/DDBJ databases">
        <title>Taro Niue Genome Assembly and Annotation.</title>
        <authorList>
            <person name="Atibalentja N."/>
            <person name="Keating K."/>
            <person name="Fields C.J."/>
        </authorList>
    </citation>
    <scope>NUCLEOTIDE SEQUENCE</scope>
    <source>
        <strain evidence="2">Niue_2</strain>
        <tissue evidence="2">Leaf</tissue>
    </source>
</reference>
<feature type="domain" description="Alliinase C-terminal" evidence="1">
    <location>
        <begin position="27"/>
        <end position="108"/>
    </location>
</feature>
<sequence length="115" mass="12958">MNIQVHPGWKGSSIMAGAFWQTDGSVSGRLSRQPAASVYLNFHQHTINSQGTCPSCILEDVEDCEQFLRRLNIITRSGKNSGSGLRYVRVSMLDTDEKFDLFVKRILAILKDIKR</sequence>
<dbReference type="GO" id="GO:0016846">
    <property type="term" value="F:carbon-sulfur lyase activity"/>
    <property type="evidence" value="ECO:0007669"/>
    <property type="project" value="InterPro"/>
</dbReference>
<accession>A0A843VIZ0</accession>
<name>A0A843VIZ0_COLES</name>
<proteinExistence type="predicted"/>
<dbReference type="Gene3D" id="3.90.1150.10">
    <property type="entry name" value="Aspartate Aminotransferase, domain 1"/>
    <property type="match status" value="1"/>
</dbReference>
<evidence type="ECO:0000259" key="1">
    <source>
        <dbReference type="Pfam" id="PF04864"/>
    </source>
</evidence>
<protein>
    <recommendedName>
        <fullName evidence="1">Alliinase C-terminal domain-containing protein</fullName>
    </recommendedName>
</protein>
<dbReference type="Pfam" id="PF04864">
    <property type="entry name" value="Alliinase_C"/>
    <property type="match status" value="1"/>
</dbReference>
<gene>
    <name evidence="2" type="ORF">Taro_029092</name>
</gene>
<dbReference type="AlphaFoldDB" id="A0A843VIZ0"/>
<evidence type="ECO:0000313" key="2">
    <source>
        <dbReference type="EMBL" id="MQL96418.1"/>
    </source>
</evidence>
<dbReference type="Proteomes" id="UP000652761">
    <property type="component" value="Unassembled WGS sequence"/>
</dbReference>
<keyword evidence="3" id="KW-1185">Reference proteome</keyword>
<dbReference type="EMBL" id="NMUH01001916">
    <property type="protein sequence ID" value="MQL96418.1"/>
    <property type="molecule type" value="Genomic_DNA"/>
</dbReference>